<gene>
    <name evidence="1" type="ORF">MNY70_17905</name>
</gene>
<accession>A0ACD3YEE2</accession>
<evidence type="ECO:0000313" key="1">
    <source>
        <dbReference type="EMBL" id="UNH40709.1"/>
    </source>
</evidence>
<proteinExistence type="predicted"/>
<keyword evidence="1" id="KW-0808">Transferase</keyword>
<dbReference type="Proteomes" id="UP000829420">
    <property type="component" value="Plasmid pW1-a"/>
</dbReference>
<keyword evidence="1" id="KW-0614">Plasmid</keyword>
<evidence type="ECO:0000313" key="2">
    <source>
        <dbReference type="Proteomes" id="UP000829420"/>
    </source>
</evidence>
<protein>
    <submittedName>
        <fullName evidence="1">4'-phosphopantetheinyl transferase superfamily protein</fullName>
    </submittedName>
</protein>
<sequence>MELGSQQVSIWVAKIDTLTQKPLGTEFQSQDPSQLTPTFIAGRRLLMHFFGRDCLTLISYTPNGKPYFIRSDLPKFNLSHSQDWIALAFSADHEIGVDIEVIRSRKSSKNIIKRYFNQQEQAQLNTLNKPLEEMLFWQYWTAHEAVIKQQGQTVWLMKPQDTLPEELAAQKLQLASWKTSQWCISLCFPSELTARVYFLFPNSISKGATNFTHKP</sequence>
<name>A0ACD3YEE2_9GAMM</name>
<dbReference type="EMBL" id="CP093256">
    <property type="protein sequence ID" value="UNH40709.1"/>
    <property type="molecule type" value="Genomic_DNA"/>
</dbReference>
<keyword evidence="2" id="KW-1185">Reference proteome</keyword>
<reference evidence="1" key="1">
    <citation type="submission" date="2022-03" db="EMBL/GenBank/DDBJ databases">
        <title>ESBL-producing Moellerella wisconsensis and Escherichia marmotae isolated from wild game meat.</title>
        <authorList>
            <person name="Biggel M."/>
        </authorList>
    </citation>
    <scope>NUCLEOTIDE SEQUENCE</scope>
    <source>
        <strain evidence="1">W1</strain>
    </source>
</reference>
<organism evidence="1 2">
    <name type="scientific">Moellerella wisconsensis</name>
    <dbReference type="NCBI Taxonomy" id="158849"/>
    <lineage>
        <taxon>Bacteria</taxon>
        <taxon>Pseudomonadati</taxon>
        <taxon>Pseudomonadota</taxon>
        <taxon>Gammaproteobacteria</taxon>
        <taxon>Enterobacterales</taxon>
        <taxon>Morganellaceae</taxon>
        <taxon>Moellerella</taxon>
    </lineage>
</organism>
<geneLocation type="plasmid" evidence="1 2">
    <name>pW1-a</name>
</geneLocation>